<keyword evidence="2" id="KW-1185">Reference proteome</keyword>
<comment type="caution">
    <text evidence="1">The sequence shown here is derived from an EMBL/GenBank/DDBJ whole genome shotgun (WGS) entry which is preliminary data.</text>
</comment>
<evidence type="ECO:0000313" key="2">
    <source>
        <dbReference type="Proteomes" id="UP000822688"/>
    </source>
</evidence>
<evidence type="ECO:0000313" key="1">
    <source>
        <dbReference type="EMBL" id="KAG0577273.1"/>
    </source>
</evidence>
<name>A0A8T0I3U6_CERPU</name>
<dbReference type="EMBL" id="CM026425">
    <property type="protein sequence ID" value="KAG0577273.1"/>
    <property type="molecule type" value="Genomic_DNA"/>
</dbReference>
<reference evidence="1" key="1">
    <citation type="submission" date="2020-06" db="EMBL/GenBank/DDBJ databases">
        <title>WGS assembly of Ceratodon purpureus strain R40.</title>
        <authorList>
            <person name="Carey S.B."/>
            <person name="Jenkins J."/>
            <person name="Shu S."/>
            <person name="Lovell J.T."/>
            <person name="Sreedasyam A."/>
            <person name="Maumus F."/>
            <person name="Tiley G.P."/>
            <person name="Fernandez-Pozo N."/>
            <person name="Barry K."/>
            <person name="Chen C."/>
            <person name="Wang M."/>
            <person name="Lipzen A."/>
            <person name="Daum C."/>
            <person name="Saski C.A."/>
            <person name="Payton A.C."/>
            <person name="Mcbreen J.C."/>
            <person name="Conrad R.E."/>
            <person name="Kollar L.M."/>
            <person name="Olsson S."/>
            <person name="Huttunen S."/>
            <person name="Landis J.B."/>
            <person name="Wickett N.J."/>
            <person name="Johnson M.G."/>
            <person name="Rensing S.A."/>
            <person name="Grimwood J."/>
            <person name="Schmutz J."/>
            <person name="Mcdaniel S.F."/>
        </authorList>
    </citation>
    <scope>NUCLEOTIDE SEQUENCE</scope>
    <source>
        <strain evidence="1">R40</strain>
    </source>
</reference>
<protein>
    <submittedName>
        <fullName evidence="1">Uncharacterized protein</fullName>
    </submittedName>
</protein>
<proteinExistence type="predicted"/>
<accession>A0A8T0I3U6</accession>
<dbReference type="AlphaFoldDB" id="A0A8T0I3U6"/>
<dbReference type="Proteomes" id="UP000822688">
    <property type="component" value="Chromosome 5"/>
</dbReference>
<sequence>MAVARITMLLIWRRKLFTELPVPYHLVCGETAGLHELRAQMVAPTSSLLLLLLVGQRSLHSARGIFTVGKLLHIIVNLLLCPALLRVVVEGVAAMIKERALPRILAGQDPTWH</sequence>
<organism evidence="1 2">
    <name type="scientific">Ceratodon purpureus</name>
    <name type="common">Fire moss</name>
    <name type="synonym">Dicranum purpureum</name>
    <dbReference type="NCBI Taxonomy" id="3225"/>
    <lineage>
        <taxon>Eukaryota</taxon>
        <taxon>Viridiplantae</taxon>
        <taxon>Streptophyta</taxon>
        <taxon>Embryophyta</taxon>
        <taxon>Bryophyta</taxon>
        <taxon>Bryophytina</taxon>
        <taxon>Bryopsida</taxon>
        <taxon>Dicranidae</taxon>
        <taxon>Pseudoditrichales</taxon>
        <taxon>Ditrichaceae</taxon>
        <taxon>Ceratodon</taxon>
    </lineage>
</organism>
<gene>
    <name evidence="1" type="ORF">KC19_5G143900</name>
</gene>